<keyword evidence="2" id="KW-1185">Reference proteome</keyword>
<organism evidence="2 3">
    <name type="scientific">Trichuris muris</name>
    <name type="common">Mouse whipworm</name>
    <dbReference type="NCBI Taxonomy" id="70415"/>
    <lineage>
        <taxon>Eukaryota</taxon>
        <taxon>Metazoa</taxon>
        <taxon>Ecdysozoa</taxon>
        <taxon>Nematoda</taxon>
        <taxon>Enoplea</taxon>
        <taxon>Dorylaimia</taxon>
        <taxon>Trichinellida</taxon>
        <taxon>Trichuridae</taxon>
        <taxon>Trichuris</taxon>
    </lineage>
</organism>
<dbReference type="Proteomes" id="UP000046395">
    <property type="component" value="Unassembled WGS sequence"/>
</dbReference>
<protein>
    <submittedName>
        <fullName evidence="3">Uncharacterized protein</fullName>
    </submittedName>
</protein>
<proteinExistence type="predicted"/>
<keyword evidence="1" id="KW-1133">Transmembrane helix</keyword>
<dbReference type="AlphaFoldDB" id="A0A5S6QIH5"/>
<feature type="transmembrane region" description="Helical" evidence="1">
    <location>
        <begin position="24"/>
        <end position="45"/>
    </location>
</feature>
<accession>A0A5S6QIH5</accession>
<evidence type="ECO:0000256" key="1">
    <source>
        <dbReference type="SAM" id="Phobius"/>
    </source>
</evidence>
<evidence type="ECO:0000313" key="3">
    <source>
        <dbReference type="WBParaSite" id="TMUE_2000006969.1"/>
    </source>
</evidence>
<evidence type="ECO:0000313" key="2">
    <source>
        <dbReference type="Proteomes" id="UP000046395"/>
    </source>
</evidence>
<reference evidence="3" key="1">
    <citation type="submission" date="2019-12" db="UniProtKB">
        <authorList>
            <consortium name="WormBaseParasite"/>
        </authorList>
    </citation>
    <scope>IDENTIFICATION</scope>
</reference>
<keyword evidence="1" id="KW-0812">Transmembrane</keyword>
<name>A0A5S6QIH5_TRIMR</name>
<sequence length="171" mass="18584">MPFSSFGPYIAGKRAIVNTKPRTIFHILIQLQTLFAMISSLFAIIKNLEHDAEATASFDEHGFICITQSNMSKQFSSINGKHHKKKGPLRAGSSGFEGNASVGTKLSWTDTPTRLQCIASCTPKPITPCGKATASDGPTLSQFIFAERRRLQRRQPAASLMATGDKAAWLG</sequence>
<keyword evidence="1" id="KW-0472">Membrane</keyword>
<dbReference type="WBParaSite" id="TMUE_2000006969.1">
    <property type="protein sequence ID" value="TMUE_2000006969.1"/>
    <property type="gene ID" value="WBGene00286067"/>
</dbReference>